<evidence type="ECO:0000256" key="1">
    <source>
        <dbReference type="ARBA" id="ARBA00005820"/>
    </source>
</evidence>
<keyword evidence="3 5" id="KW-0238">DNA-binding</keyword>
<dbReference type="PROSITE" id="PS51755">
    <property type="entry name" value="OMPR_PHOB"/>
    <property type="match status" value="1"/>
</dbReference>
<dbReference type="PANTHER" id="PTHR35807">
    <property type="entry name" value="TRANSCRIPTIONAL REGULATOR REDD-RELATED"/>
    <property type="match status" value="1"/>
</dbReference>
<evidence type="ECO:0000256" key="5">
    <source>
        <dbReference type="PROSITE-ProRule" id="PRU01091"/>
    </source>
</evidence>
<name>A0A7W7Q380_9PSEU</name>
<evidence type="ECO:0000313" key="7">
    <source>
        <dbReference type="EMBL" id="MBB4906205.1"/>
    </source>
</evidence>
<dbReference type="InterPro" id="IPR005158">
    <property type="entry name" value="BTAD"/>
</dbReference>
<evidence type="ECO:0000256" key="3">
    <source>
        <dbReference type="ARBA" id="ARBA00023125"/>
    </source>
</evidence>
<dbReference type="SMART" id="SM00862">
    <property type="entry name" value="Trans_reg_C"/>
    <property type="match status" value="1"/>
</dbReference>
<dbReference type="PRINTS" id="PR00364">
    <property type="entry name" value="DISEASERSIST"/>
</dbReference>
<dbReference type="Pfam" id="PF00486">
    <property type="entry name" value="Trans_reg_C"/>
    <property type="match status" value="1"/>
</dbReference>
<dbReference type="GO" id="GO:0000160">
    <property type="term" value="P:phosphorelay signal transduction system"/>
    <property type="evidence" value="ECO:0007669"/>
    <property type="project" value="InterPro"/>
</dbReference>
<dbReference type="GO" id="GO:0006355">
    <property type="term" value="P:regulation of DNA-templated transcription"/>
    <property type="evidence" value="ECO:0007669"/>
    <property type="project" value="InterPro"/>
</dbReference>
<proteinExistence type="inferred from homology"/>
<evidence type="ECO:0000313" key="8">
    <source>
        <dbReference type="Proteomes" id="UP000520767"/>
    </source>
</evidence>
<evidence type="ECO:0000256" key="4">
    <source>
        <dbReference type="ARBA" id="ARBA00023163"/>
    </source>
</evidence>
<dbReference type="InterPro" id="IPR016032">
    <property type="entry name" value="Sig_transdc_resp-reg_C-effctor"/>
</dbReference>
<dbReference type="SUPFAM" id="SSF48452">
    <property type="entry name" value="TPR-like"/>
    <property type="match status" value="1"/>
</dbReference>
<feature type="domain" description="OmpR/PhoB-type" evidence="6">
    <location>
        <begin position="1"/>
        <end position="96"/>
    </location>
</feature>
<dbReference type="Gene3D" id="1.25.40.10">
    <property type="entry name" value="Tetratricopeptide repeat domain"/>
    <property type="match status" value="1"/>
</dbReference>
<dbReference type="InterPro" id="IPR051677">
    <property type="entry name" value="AfsR-DnrI-RedD_regulator"/>
</dbReference>
<dbReference type="InterPro" id="IPR036388">
    <property type="entry name" value="WH-like_DNA-bd_sf"/>
</dbReference>
<organism evidence="7 8">
    <name type="scientific">Actinophytocola algeriensis</name>
    <dbReference type="NCBI Taxonomy" id="1768010"/>
    <lineage>
        <taxon>Bacteria</taxon>
        <taxon>Bacillati</taxon>
        <taxon>Actinomycetota</taxon>
        <taxon>Actinomycetes</taxon>
        <taxon>Pseudonocardiales</taxon>
        <taxon>Pseudonocardiaceae</taxon>
    </lineage>
</organism>
<dbReference type="GO" id="GO:0003677">
    <property type="term" value="F:DNA binding"/>
    <property type="evidence" value="ECO:0007669"/>
    <property type="project" value="UniProtKB-UniRule"/>
</dbReference>
<protein>
    <submittedName>
        <fullName evidence="7">DNA-binding SARP family transcriptional activator</fullName>
    </submittedName>
</protein>
<feature type="DNA-binding region" description="OmpR/PhoB-type" evidence="5">
    <location>
        <begin position="1"/>
        <end position="96"/>
    </location>
</feature>
<gene>
    <name evidence="7" type="ORF">FHR82_002422</name>
</gene>
<accession>A0A7W7Q380</accession>
<dbReference type="PANTHER" id="PTHR35807:SF1">
    <property type="entry name" value="TRANSCRIPTIONAL REGULATOR REDD"/>
    <property type="match status" value="1"/>
</dbReference>
<dbReference type="EMBL" id="JACHJQ010000002">
    <property type="protein sequence ID" value="MBB4906205.1"/>
    <property type="molecule type" value="Genomic_DNA"/>
</dbReference>
<dbReference type="Gene3D" id="1.10.10.10">
    <property type="entry name" value="Winged helix-like DNA-binding domain superfamily/Winged helix DNA-binding domain"/>
    <property type="match status" value="1"/>
</dbReference>
<dbReference type="SUPFAM" id="SSF46894">
    <property type="entry name" value="C-terminal effector domain of the bipartite response regulators"/>
    <property type="match status" value="1"/>
</dbReference>
<comment type="caution">
    <text evidence="7">The sequence shown here is derived from an EMBL/GenBank/DDBJ whole genome shotgun (WGS) entry which is preliminary data.</text>
</comment>
<dbReference type="AlphaFoldDB" id="A0A7W7Q380"/>
<dbReference type="RefSeq" id="WP_184810311.1">
    <property type="nucleotide sequence ID" value="NZ_JACHJQ010000002.1"/>
</dbReference>
<reference evidence="7 8" key="1">
    <citation type="submission" date="2020-08" db="EMBL/GenBank/DDBJ databases">
        <title>Genomic Encyclopedia of Type Strains, Phase III (KMG-III): the genomes of soil and plant-associated and newly described type strains.</title>
        <authorList>
            <person name="Whitman W."/>
        </authorList>
    </citation>
    <scope>NUCLEOTIDE SEQUENCE [LARGE SCALE GENOMIC DNA]</scope>
    <source>
        <strain evidence="7 8">CECT 8960</strain>
    </source>
</reference>
<keyword evidence="2" id="KW-0805">Transcription regulation</keyword>
<keyword evidence="4" id="KW-0804">Transcription</keyword>
<keyword evidence="8" id="KW-1185">Reference proteome</keyword>
<dbReference type="CDD" id="cd15831">
    <property type="entry name" value="BTAD"/>
    <property type="match status" value="1"/>
</dbReference>
<evidence type="ECO:0000256" key="2">
    <source>
        <dbReference type="ARBA" id="ARBA00023015"/>
    </source>
</evidence>
<dbReference type="GO" id="GO:0043531">
    <property type="term" value="F:ADP binding"/>
    <property type="evidence" value="ECO:0007669"/>
    <property type="project" value="InterPro"/>
</dbReference>
<dbReference type="InterPro" id="IPR011990">
    <property type="entry name" value="TPR-like_helical_dom_sf"/>
</dbReference>
<dbReference type="Gene3D" id="3.40.50.300">
    <property type="entry name" value="P-loop containing nucleotide triphosphate hydrolases"/>
    <property type="match status" value="1"/>
</dbReference>
<dbReference type="InterPro" id="IPR001867">
    <property type="entry name" value="OmpR/PhoB-type_DNA-bd"/>
</dbReference>
<dbReference type="SMART" id="SM01043">
    <property type="entry name" value="BTAD"/>
    <property type="match status" value="1"/>
</dbReference>
<sequence>MNFEILGPLRVADGHVRVSASKHRTLLALLLCEHDHVVTVDQLVDEIWQENPPRSAVNLVRQYISHVRRKLGSSGASATSSRPELVTYSSGYSLDLRGSYLDRNVFEERVAVAQRAAARGETDSCVVAVTEALDLWRGPALIDVSCGPRTVAEARRLNGRRAFAEEMRIEAKLAVGRYAETVDELAALALVHPTRERLREHLMRTLYALGRRAEALEVYQEGRRALVDRLGIEPGTTLRRLEQEVLNDNLALRSRPRQELVSRPRRSAIPRQLPASHHDFIGRVRETEHLVDLLKPSVGGLPLVALSGLAGIGKTALALHVARRVRDSFPGGQMFARLSATDGPVPTANALLSFLRALGVSQSDVPPGLYQRAELFRGITADRQILVVLDDAGSESQVRALLPGPGASSVLVTSRRTLTGLDSAVHLTCGPLDADTGLAILGNLAGRQQLAQDPKSSSELVRWCRGLPVALCVIGAKLAAERGLTARTLLATLSGNGQLDELQLGELDVRARIASSHRRLGAAERDLLGRLAASARPVAGGDDLPQPLGELTPSDEALLEGLVANHMVEVLPSPGTGAGYFRLNYFVRLFIEQPRTGR</sequence>
<dbReference type="SUPFAM" id="SSF52540">
    <property type="entry name" value="P-loop containing nucleoside triphosphate hydrolases"/>
    <property type="match status" value="1"/>
</dbReference>
<dbReference type="Proteomes" id="UP000520767">
    <property type="component" value="Unassembled WGS sequence"/>
</dbReference>
<evidence type="ECO:0000259" key="6">
    <source>
        <dbReference type="PROSITE" id="PS51755"/>
    </source>
</evidence>
<comment type="similarity">
    <text evidence="1">Belongs to the AfsR/DnrI/RedD regulatory family.</text>
</comment>
<dbReference type="InterPro" id="IPR027417">
    <property type="entry name" value="P-loop_NTPase"/>
</dbReference>
<dbReference type="Pfam" id="PF03704">
    <property type="entry name" value="BTAD"/>
    <property type="match status" value="1"/>
</dbReference>